<dbReference type="RefSeq" id="WP_356959097.1">
    <property type="nucleotide sequence ID" value="NZ_JBEYBD010000023.1"/>
</dbReference>
<evidence type="ECO:0000256" key="6">
    <source>
        <dbReference type="ARBA" id="ARBA00023125"/>
    </source>
</evidence>
<feature type="domain" description="Probable transposase IS891/IS1136/IS1341" evidence="8">
    <location>
        <begin position="171"/>
        <end position="283"/>
    </location>
</feature>
<dbReference type="InterPro" id="IPR021027">
    <property type="entry name" value="Transposase_put_HTH"/>
</dbReference>
<evidence type="ECO:0000256" key="2">
    <source>
        <dbReference type="ARBA" id="ARBA00011044"/>
    </source>
</evidence>
<dbReference type="PANTHER" id="PTHR30405:SF25">
    <property type="entry name" value="RNA-GUIDED DNA ENDONUCLEASE INSQ-RELATED"/>
    <property type="match status" value="1"/>
</dbReference>
<evidence type="ECO:0000313" key="12">
    <source>
        <dbReference type="Proteomes" id="UP001550628"/>
    </source>
</evidence>
<reference evidence="11 12" key="1">
    <citation type="submission" date="2024-06" db="EMBL/GenBank/DDBJ databases">
        <title>The Natural Products Discovery Center: Release of the First 8490 Sequenced Strains for Exploring Actinobacteria Biosynthetic Diversity.</title>
        <authorList>
            <person name="Kalkreuter E."/>
            <person name="Kautsar S.A."/>
            <person name="Yang D."/>
            <person name="Bader C.D."/>
            <person name="Teijaro C.N."/>
            <person name="Fluegel L."/>
            <person name="Davis C.M."/>
            <person name="Simpson J.R."/>
            <person name="Lauterbach L."/>
            <person name="Steele A.D."/>
            <person name="Gui C."/>
            <person name="Meng S."/>
            <person name="Li G."/>
            <person name="Viehrig K."/>
            <person name="Ye F."/>
            <person name="Su P."/>
            <person name="Kiefer A.F."/>
            <person name="Nichols A."/>
            <person name="Cepeda A.J."/>
            <person name="Yan W."/>
            <person name="Fan B."/>
            <person name="Jiang Y."/>
            <person name="Adhikari A."/>
            <person name="Zheng C.-J."/>
            <person name="Schuster L."/>
            <person name="Cowan T.M."/>
            <person name="Smanski M.J."/>
            <person name="Chevrette M.G."/>
            <person name="De Carvalho L.P.S."/>
            <person name="Shen B."/>
        </authorList>
    </citation>
    <scope>NUCLEOTIDE SEQUENCE [LARGE SCALE GENOMIC DNA]</scope>
    <source>
        <strain evidence="11 12">NPDC019708</strain>
    </source>
</reference>
<gene>
    <name evidence="11" type="ORF">ABZ510_19115</name>
</gene>
<keyword evidence="3" id="KW-0815">Transposition</keyword>
<evidence type="ECO:0000256" key="3">
    <source>
        <dbReference type="ARBA" id="ARBA00022578"/>
    </source>
</evidence>
<evidence type="ECO:0000259" key="10">
    <source>
        <dbReference type="Pfam" id="PF12323"/>
    </source>
</evidence>
<comment type="similarity">
    <text evidence="2">In the N-terminal section; belongs to the transposase 2 family.</text>
</comment>
<accession>A0ABV2WST5</accession>
<evidence type="ECO:0000256" key="7">
    <source>
        <dbReference type="ARBA" id="ARBA00023172"/>
    </source>
</evidence>
<dbReference type="Proteomes" id="UP001550628">
    <property type="component" value="Unassembled WGS sequence"/>
</dbReference>
<evidence type="ECO:0000256" key="1">
    <source>
        <dbReference type="ARBA" id="ARBA00008761"/>
    </source>
</evidence>
<evidence type="ECO:0000259" key="9">
    <source>
        <dbReference type="Pfam" id="PF07282"/>
    </source>
</evidence>
<evidence type="ECO:0000313" key="11">
    <source>
        <dbReference type="EMBL" id="MEU1953962.1"/>
    </source>
</evidence>
<dbReference type="PANTHER" id="PTHR30405">
    <property type="entry name" value="TRANSPOSASE"/>
    <property type="match status" value="1"/>
</dbReference>
<dbReference type="EMBL" id="JBEYBF010000012">
    <property type="protein sequence ID" value="MEU1953962.1"/>
    <property type="molecule type" value="Genomic_DNA"/>
</dbReference>
<feature type="domain" description="Cas12f1-like TNB" evidence="9">
    <location>
        <begin position="295"/>
        <end position="361"/>
    </location>
</feature>
<evidence type="ECO:0000256" key="5">
    <source>
        <dbReference type="ARBA" id="ARBA00022833"/>
    </source>
</evidence>
<keyword evidence="4" id="KW-0479">Metal-binding</keyword>
<feature type="domain" description="Transposase putative helix-turn-helix" evidence="10">
    <location>
        <begin position="1"/>
        <end position="46"/>
    </location>
</feature>
<dbReference type="Pfam" id="PF01385">
    <property type="entry name" value="OrfB_IS605"/>
    <property type="match status" value="1"/>
</dbReference>
<protein>
    <submittedName>
        <fullName evidence="11">Transposase</fullName>
    </submittedName>
</protein>
<sequence length="381" mass="42620">MQLRYNYRVYPTPGQQVSLARAFGCARVVYNDALRARRDAYVSGEKISDTEVQRRVVTEAKRTPERAWLGEVASVALVQACQDARTAYRNWFDSISGKRKGRRIGAPRFRSRKDNRQAIRLTRNGFMLRENGKLYVAKVGELEVRWSRELPSVPSSVTLIKDAAGRYFVSFVVQVAEQPLPETGGEVGIDLGLTTFAVLSDGKTVASPRFLRQAERRLRKAQQSLSRKEKGSKNRVKARVRVAKAHARVADTRRDWAHKHSTTIIRDNQAVFVEDLCVSGLARTRLAKSVRDAGWGMFIRMLEEKAARYGRTFAKVDRWFPSTRLCSVCGALGGKKPLHVRKWTCTCGTVHDRDLNAAENILAAGRAERVNACGGAVSPAA</sequence>
<keyword evidence="6" id="KW-0238">DNA-binding</keyword>
<comment type="similarity">
    <text evidence="1">In the C-terminal section; belongs to the transposase 35 family.</text>
</comment>
<dbReference type="Pfam" id="PF12323">
    <property type="entry name" value="HTH_OrfB_IS605"/>
    <property type="match status" value="1"/>
</dbReference>
<evidence type="ECO:0000259" key="8">
    <source>
        <dbReference type="Pfam" id="PF01385"/>
    </source>
</evidence>
<evidence type="ECO:0000256" key="4">
    <source>
        <dbReference type="ARBA" id="ARBA00022723"/>
    </source>
</evidence>
<dbReference type="InterPro" id="IPR051399">
    <property type="entry name" value="RNA-guided_DNA_endo/Transpos"/>
</dbReference>
<organism evidence="11 12">
    <name type="scientific">Nocardia rhamnosiphila</name>
    <dbReference type="NCBI Taxonomy" id="426716"/>
    <lineage>
        <taxon>Bacteria</taxon>
        <taxon>Bacillati</taxon>
        <taxon>Actinomycetota</taxon>
        <taxon>Actinomycetes</taxon>
        <taxon>Mycobacteriales</taxon>
        <taxon>Nocardiaceae</taxon>
        <taxon>Nocardia</taxon>
    </lineage>
</organism>
<name>A0ABV2WST5_9NOCA</name>
<dbReference type="InterPro" id="IPR010095">
    <property type="entry name" value="Cas12f1-like_TNB"/>
</dbReference>
<comment type="caution">
    <text evidence="11">The sequence shown here is derived from an EMBL/GenBank/DDBJ whole genome shotgun (WGS) entry which is preliminary data.</text>
</comment>
<dbReference type="InterPro" id="IPR001959">
    <property type="entry name" value="Transposase"/>
</dbReference>
<keyword evidence="12" id="KW-1185">Reference proteome</keyword>
<dbReference type="NCBIfam" id="NF040570">
    <property type="entry name" value="guided_TnpB"/>
    <property type="match status" value="1"/>
</dbReference>
<keyword evidence="7" id="KW-0233">DNA recombination</keyword>
<proteinExistence type="inferred from homology"/>
<dbReference type="Pfam" id="PF07282">
    <property type="entry name" value="Cas12f1-like_TNB"/>
    <property type="match status" value="1"/>
</dbReference>
<keyword evidence="5" id="KW-0862">Zinc</keyword>